<name>A0AAN8GYX9_CHAGU</name>
<dbReference type="Proteomes" id="UP001331515">
    <property type="component" value="Unassembled WGS sequence"/>
</dbReference>
<evidence type="ECO:0000313" key="3">
    <source>
        <dbReference type="Proteomes" id="UP001331515"/>
    </source>
</evidence>
<reference evidence="2 3" key="1">
    <citation type="journal article" date="2023" name="Mol. Biol. Evol.">
        <title>Genomics of Secondarily Temperate Adaptation in the Only Non-Antarctic Icefish.</title>
        <authorList>
            <person name="Rivera-Colon A.G."/>
            <person name="Rayamajhi N."/>
            <person name="Minhas B.F."/>
            <person name="Madrigal G."/>
            <person name="Bilyk K.T."/>
            <person name="Yoon V."/>
            <person name="Hune M."/>
            <person name="Gregory S."/>
            <person name="Cheng C.H.C."/>
            <person name="Catchen J.M."/>
        </authorList>
    </citation>
    <scope>NUCLEOTIDE SEQUENCE [LARGE SCALE GENOMIC DNA]</scope>
    <source>
        <tissue evidence="2">White muscle</tissue>
    </source>
</reference>
<dbReference type="AlphaFoldDB" id="A0AAN8GYX9"/>
<sequence length="222" mass="24223">MSTGSRGRSLEMAALTLRMFLLIVHLPLVGGLAVDAISGDPVQFPETEQCRERGATLQHPVTGGSSQAVAPLEDAWKPAAGYKDRMSPKESVVSNRSSINEQGLHGLACGSEETRVHLHGITSSCCVSPGAEGGPVDPPRHHRCSGSGCTWCCVEAEGLQVTCLPRWRKTSGRRGESARHRPSCSRREWTRFISFTFIYNVFYCRCTSPSMQHFRSLGSKGF</sequence>
<dbReference type="EMBL" id="JAURVH010001535">
    <property type="protein sequence ID" value="KAK5893169.1"/>
    <property type="molecule type" value="Genomic_DNA"/>
</dbReference>
<feature type="chain" id="PRO_5042834239" evidence="1">
    <location>
        <begin position="32"/>
        <end position="222"/>
    </location>
</feature>
<accession>A0AAN8GYX9</accession>
<keyword evidence="3" id="KW-1185">Reference proteome</keyword>
<protein>
    <submittedName>
        <fullName evidence="2">Uncharacterized protein</fullName>
    </submittedName>
</protein>
<comment type="caution">
    <text evidence="2">The sequence shown here is derived from an EMBL/GenBank/DDBJ whole genome shotgun (WGS) entry which is preliminary data.</text>
</comment>
<feature type="signal peptide" evidence="1">
    <location>
        <begin position="1"/>
        <end position="31"/>
    </location>
</feature>
<keyword evidence="1" id="KW-0732">Signal</keyword>
<evidence type="ECO:0000313" key="2">
    <source>
        <dbReference type="EMBL" id="KAK5893169.1"/>
    </source>
</evidence>
<organism evidence="2 3">
    <name type="scientific">Champsocephalus gunnari</name>
    <name type="common">Mackerel icefish</name>
    <dbReference type="NCBI Taxonomy" id="52237"/>
    <lineage>
        <taxon>Eukaryota</taxon>
        <taxon>Metazoa</taxon>
        <taxon>Chordata</taxon>
        <taxon>Craniata</taxon>
        <taxon>Vertebrata</taxon>
        <taxon>Euteleostomi</taxon>
        <taxon>Actinopterygii</taxon>
        <taxon>Neopterygii</taxon>
        <taxon>Teleostei</taxon>
        <taxon>Neoteleostei</taxon>
        <taxon>Acanthomorphata</taxon>
        <taxon>Eupercaria</taxon>
        <taxon>Perciformes</taxon>
        <taxon>Notothenioidei</taxon>
        <taxon>Channichthyidae</taxon>
        <taxon>Champsocephalus</taxon>
    </lineage>
</organism>
<gene>
    <name evidence="2" type="ORF">CgunFtcFv8_006065</name>
</gene>
<evidence type="ECO:0000256" key="1">
    <source>
        <dbReference type="SAM" id="SignalP"/>
    </source>
</evidence>
<proteinExistence type="predicted"/>